<dbReference type="InterPro" id="IPR012354">
    <property type="entry name" value="Esterase_lipase"/>
</dbReference>
<evidence type="ECO:0000256" key="2">
    <source>
        <dbReference type="PIRSR" id="PIRSR017388-2"/>
    </source>
</evidence>
<dbReference type="EMBL" id="JAMQJZ010000017">
    <property type="protein sequence ID" value="MDC3422157.1"/>
    <property type="molecule type" value="Genomic_DNA"/>
</dbReference>
<keyword evidence="4" id="KW-0378">Hydrolase</keyword>
<feature type="domain" description="AB hydrolase-1" evidence="3">
    <location>
        <begin position="5"/>
        <end position="117"/>
    </location>
</feature>
<dbReference type="GO" id="GO:0052689">
    <property type="term" value="F:carboxylic ester hydrolase activity"/>
    <property type="evidence" value="ECO:0007669"/>
    <property type="project" value="InterPro"/>
</dbReference>
<dbReference type="Pfam" id="PF12697">
    <property type="entry name" value="Abhydrolase_6"/>
    <property type="match status" value="1"/>
</dbReference>
<accession>A0A9X3WL92</accession>
<feature type="active site" description="Charge relay system" evidence="1">
    <location>
        <position position="206"/>
    </location>
</feature>
<dbReference type="PIRSF" id="PIRSF017388">
    <property type="entry name" value="Esterase_lipase"/>
    <property type="match status" value="1"/>
</dbReference>
<sequence length="245" mass="27745">MIGCVCVHGFTGGPYELMPLANYLKEVTDWHIEVPCLPGHGESLQLETATYKDWIKAAEEALEKVSEKCDQVYVIGFSMGGMIASYLASKYNVAKLVLLSASRKYISYRQMAMDIGMFVKEGFNGRLKQNKLFQHYMNKKGSIPIKATVEFIKCMRFTKPYLQEVTCPVLIAQGIQDGMVPYKSVYYLDKEIPADTEVIYYHDSKHLICLGDDKDVLNETVYSFLVREKGKKAAFTIEQPVAESQ</sequence>
<name>A0A9X3WL92_9BACI</name>
<organism evidence="4 5">
    <name type="scientific">Aquibacillus koreensis</name>
    <dbReference type="NCBI Taxonomy" id="279446"/>
    <lineage>
        <taxon>Bacteria</taxon>
        <taxon>Bacillati</taxon>
        <taxon>Bacillota</taxon>
        <taxon>Bacilli</taxon>
        <taxon>Bacillales</taxon>
        <taxon>Bacillaceae</taxon>
        <taxon>Aquibacillus</taxon>
    </lineage>
</organism>
<comment type="caution">
    <text evidence="4">The sequence shown here is derived from an EMBL/GenBank/DDBJ whole genome shotgun (WGS) entry which is preliminary data.</text>
</comment>
<evidence type="ECO:0000313" key="4">
    <source>
        <dbReference type="EMBL" id="MDC3422157.1"/>
    </source>
</evidence>
<dbReference type="SUPFAM" id="SSF53474">
    <property type="entry name" value="alpha/beta-Hydrolases"/>
    <property type="match status" value="1"/>
</dbReference>
<reference evidence="4" key="1">
    <citation type="submission" date="2022-06" db="EMBL/GenBank/DDBJ databases">
        <title>Aquibacillus sp. a new bacterium isolated from soil saline samples.</title>
        <authorList>
            <person name="Galisteo C."/>
            <person name="De La Haba R."/>
            <person name="Sanchez-Porro C."/>
            <person name="Ventosa A."/>
        </authorList>
    </citation>
    <scope>NUCLEOTIDE SEQUENCE</scope>
    <source>
        <strain evidence="4">JCM 12387</strain>
    </source>
</reference>
<feature type="binding site" evidence="2">
    <location>
        <position position="79"/>
    </location>
    <ligand>
        <name>substrate</name>
    </ligand>
</feature>
<gene>
    <name evidence="4" type="ORF">NC661_17555</name>
</gene>
<feature type="active site" description="Nucleophile" evidence="1">
    <location>
        <position position="78"/>
    </location>
</feature>
<protein>
    <submittedName>
        <fullName evidence="4">Alpha/beta fold hydrolase</fullName>
    </submittedName>
</protein>
<dbReference type="InterPro" id="IPR000073">
    <property type="entry name" value="AB_hydrolase_1"/>
</dbReference>
<feature type="active site" description="Charge relay system" evidence="1">
    <location>
        <position position="177"/>
    </location>
</feature>
<dbReference type="PANTHER" id="PTHR43689">
    <property type="entry name" value="HYDROLASE"/>
    <property type="match status" value="1"/>
</dbReference>
<dbReference type="InterPro" id="IPR029058">
    <property type="entry name" value="AB_hydrolase_fold"/>
</dbReference>
<evidence type="ECO:0000313" key="5">
    <source>
        <dbReference type="Proteomes" id="UP001145072"/>
    </source>
</evidence>
<proteinExistence type="predicted"/>
<evidence type="ECO:0000256" key="1">
    <source>
        <dbReference type="PIRSR" id="PIRSR017388-1"/>
    </source>
</evidence>
<dbReference type="AlphaFoldDB" id="A0A9X3WL92"/>
<feature type="binding site" evidence="2">
    <location>
        <position position="10"/>
    </location>
    <ligand>
        <name>substrate</name>
    </ligand>
</feature>
<keyword evidence="5" id="KW-1185">Reference proteome</keyword>
<dbReference type="Gene3D" id="3.40.50.1820">
    <property type="entry name" value="alpha/beta hydrolase"/>
    <property type="match status" value="1"/>
</dbReference>
<dbReference type="RefSeq" id="WP_259867127.1">
    <property type="nucleotide sequence ID" value="NZ_JAMQJZ010000017.1"/>
</dbReference>
<evidence type="ECO:0000259" key="3">
    <source>
        <dbReference type="Pfam" id="PF12697"/>
    </source>
</evidence>
<dbReference type="PANTHER" id="PTHR43689:SF8">
    <property type="entry name" value="ALPHA_BETA-HYDROLASES SUPERFAMILY PROTEIN"/>
    <property type="match status" value="1"/>
</dbReference>
<dbReference type="Proteomes" id="UP001145072">
    <property type="component" value="Unassembled WGS sequence"/>
</dbReference>